<feature type="domain" description="ALK/LTK-like glycine-rich" evidence="17">
    <location>
        <begin position="53"/>
        <end position="169"/>
    </location>
</feature>
<dbReference type="Proteomes" id="UP000275408">
    <property type="component" value="Unassembled WGS sequence"/>
</dbReference>
<evidence type="ECO:0000256" key="13">
    <source>
        <dbReference type="ARBA" id="ARBA00023157"/>
    </source>
</evidence>
<dbReference type="GO" id="GO:0005524">
    <property type="term" value="F:ATP binding"/>
    <property type="evidence" value="ECO:0007669"/>
    <property type="project" value="UniProtKB-KW"/>
</dbReference>
<evidence type="ECO:0000256" key="8">
    <source>
        <dbReference type="ARBA" id="ARBA00022777"/>
    </source>
</evidence>
<keyword evidence="12" id="KW-0829">Tyrosine-protein kinase</keyword>
<accession>A0A3M6TB56</accession>
<keyword evidence="19" id="KW-1185">Reference proteome</keyword>
<keyword evidence="6" id="KW-0732">Signal</keyword>
<keyword evidence="9" id="KW-0067">ATP-binding</keyword>
<evidence type="ECO:0000313" key="18">
    <source>
        <dbReference type="EMBL" id="RMX38627.1"/>
    </source>
</evidence>
<dbReference type="STRING" id="46731.A0A3M6TB56"/>
<keyword evidence="7" id="KW-0547">Nucleotide-binding</keyword>
<evidence type="ECO:0000256" key="1">
    <source>
        <dbReference type="ARBA" id="ARBA00004251"/>
    </source>
</evidence>
<evidence type="ECO:0000256" key="6">
    <source>
        <dbReference type="ARBA" id="ARBA00022729"/>
    </source>
</evidence>
<keyword evidence="10" id="KW-1133">Transmembrane helix</keyword>
<keyword evidence="13" id="KW-1015">Disulfide bond</keyword>
<feature type="region of interest" description="Disordered" evidence="16">
    <location>
        <begin position="157"/>
        <end position="183"/>
    </location>
</feature>
<gene>
    <name evidence="18" type="ORF">pdam_00024141</name>
</gene>
<comment type="subcellular location">
    <subcellularLocation>
        <location evidence="1">Cell membrane</location>
        <topology evidence="1">Single-pass type I membrane protein</topology>
    </subcellularLocation>
</comment>
<name>A0A3M6TB56_POCDA</name>
<comment type="caution">
    <text evidence="18">The sequence shown here is derived from an EMBL/GenBank/DDBJ whole genome shotgun (WGS) entry which is preliminary data.</text>
</comment>
<evidence type="ECO:0000256" key="14">
    <source>
        <dbReference type="ARBA" id="ARBA00023170"/>
    </source>
</evidence>
<evidence type="ECO:0000256" key="10">
    <source>
        <dbReference type="ARBA" id="ARBA00022989"/>
    </source>
</evidence>
<keyword evidence="11" id="KW-0472">Membrane</keyword>
<keyword evidence="3" id="KW-1003">Cell membrane</keyword>
<keyword evidence="15" id="KW-0325">Glycoprotein</keyword>
<protein>
    <recommendedName>
        <fullName evidence="2">receptor protein-tyrosine kinase</fullName>
        <ecNumber evidence="2">2.7.10.1</ecNumber>
    </recommendedName>
</protein>
<dbReference type="PANTHER" id="PTHR31535">
    <property type="match status" value="1"/>
</dbReference>
<evidence type="ECO:0000256" key="12">
    <source>
        <dbReference type="ARBA" id="ARBA00023137"/>
    </source>
</evidence>
<dbReference type="EMBL" id="RCHS01003973">
    <property type="protein sequence ID" value="RMX38627.1"/>
    <property type="molecule type" value="Genomic_DNA"/>
</dbReference>
<evidence type="ECO:0000256" key="2">
    <source>
        <dbReference type="ARBA" id="ARBA00011902"/>
    </source>
</evidence>
<keyword evidence="14" id="KW-0675">Receptor</keyword>
<dbReference type="InterPro" id="IPR055163">
    <property type="entry name" value="ALK/LTK-like_GRD"/>
</dbReference>
<evidence type="ECO:0000256" key="5">
    <source>
        <dbReference type="ARBA" id="ARBA00022692"/>
    </source>
</evidence>
<organism evidence="18 19">
    <name type="scientific">Pocillopora damicornis</name>
    <name type="common">Cauliflower coral</name>
    <name type="synonym">Millepora damicornis</name>
    <dbReference type="NCBI Taxonomy" id="46731"/>
    <lineage>
        <taxon>Eukaryota</taxon>
        <taxon>Metazoa</taxon>
        <taxon>Cnidaria</taxon>
        <taxon>Anthozoa</taxon>
        <taxon>Hexacorallia</taxon>
        <taxon>Scleractinia</taxon>
        <taxon>Astrocoeniina</taxon>
        <taxon>Pocilloporidae</taxon>
        <taxon>Pocillopora</taxon>
    </lineage>
</organism>
<evidence type="ECO:0000256" key="7">
    <source>
        <dbReference type="ARBA" id="ARBA00022741"/>
    </source>
</evidence>
<dbReference type="Pfam" id="PF12810">
    <property type="entry name" value="ALK_LTK_GRD"/>
    <property type="match status" value="1"/>
</dbReference>
<evidence type="ECO:0000256" key="9">
    <source>
        <dbReference type="ARBA" id="ARBA00022840"/>
    </source>
</evidence>
<evidence type="ECO:0000259" key="17">
    <source>
        <dbReference type="Pfam" id="PF12810"/>
    </source>
</evidence>
<evidence type="ECO:0000256" key="15">
    <source>
        <dbReference type="ARBA" id="ARBA00023180"/>
    </source>
</evidence>
<dbReference type="OrthoDB" id="5982253at2759"/>
<dbReference type="AlphaFoldDB" id="A0A3M6TB56"/>
<dbReference type="PANTHER" id="PTHR31535:SF3">
    <property type="entry name" value="REGULATORY PROTEIN ZESTE"/>
    <property type="match status" value="1"/>
</dbReference>
<dbReference type="GO" id="GO:0005886">
    <property type="term" value="C:plasma membrane"/>
    <property type="evidence" value="ECO:0007669"/>
    <property type="project" value="UniProtKB-SubCell"/>
</dbReference>
<evidence type="ECO:0000256" key="3">
    <source>
        <dbReference type="ARBA" id="ARBA00022475"/>
    </source>
</evidence>
<evidence type="ECO:0000313" key="19">
    <source>
        <dbReference type="Proteomes" id="UP000275408"/>
    </source>
</evidence>
<evidence type="ECO:0000256" key="16">
    <source>
        <dbReference type="SAM" id="MobiDB-lite"/>
    </source>
</evidence>
<evidence type="ECO:0000256" key="11">
    <source>
        <dbReference type="ARBA" id="ARBA00023136"/>
    </source>
</evidence>
<keyword evidence="4" id="KW-0808">Transferase</keyword>
<dbReference type="EC" id="2.7.10.1" evidence="2"/>
<keyword evidence="8" id="KW-0418">Kinase</keyword>
<sequence length="183" mass="18883">MVKKLCAFHAVFKNLGAKGSHGPSASDNPYAGQDHYRQVTITNGIQQWTVPYTGYYIIEATGAAGGCDHDRYPCGGKGAKMIGEFRLNMSEVIQVLVGQEGGSNINAWSSGGGGGTFVVRGNSTPLIIAGGGGGGGLRDKNRHGKCNANTGTTGNAGYESWPGGSNGTGAYENATEYSGEDKI</sequence>
<reference evidence="18 19" key="1">
    <citation type="journal article" date="2018" name="Sci. Rep.">
        <title>Comparative analysis of the Pocillopora damicornis genome highlights role of immune system in coral evolution.</title>
        <authorList>
            <person name="Cunning R."/>
            <person name="Bay R.A."/>
            <person name="Gillette P."/>
            <person name="Baker A.C."/>
            <person name="Traylor-Knowles N."/>
        </authorList>
    </citation>
    <scope>NUCLEOTIDE SEQUENCE [LARGE SCALE GENOMIC DNA]</scope>
    <source>
        <strain evidence="18">RSMAS</strain>
        <tissue evidence="18">Whole animal</tissue>
    </source>
</reference>
<keyword evidence="5" id="KW-0812">Transmembrane</keyword>
<dbReference type="GO" id="GO:0004714">
    <property type="term" value="F:transmembrane receptor protein tyrosine kinase activity"/>
    <property type="evidence" value="ECO:0007669"/>
    <property type="project" value="UniProtKB-EC"/>
</dbReference>
<evidence type="ECO:0000256" key="4">
    <source>
        <dbReference type="ARBA" id="ARBA00022679"/>
    </source>
</evidence>
<proteinExistence type="predicted"/>